<dbReference type="GO" id="GO:0005829">
    <property type="term" value="C:cytosol"/>
    <property type="evidence" value="ECO:0007669"/>
    <property type="project" value="TreeGrafter"/>
</dbReference>
<dbReference type="KEGG" id="tai:Taci_0904"/>
<evidence type="ECO:0000256" key="2">
    <source>
        <dbReference type="ARBA" id="ARBA00022490"/>
    </source>
</evidence>
<evidence type="ECO:0000256" key="3">
    <source>
        <dbReference type="ARBA" id="ARBA00022722"/>
    </source>
</evidence>
<gene>
    <name evidence="6" type="primary">xseB</name>
    <name evidence="7" type="ordered locus">Taci_0904</name>
</gene>
<dbReference type="GO" id="GO:0009318">
    <property type="term" value="C:exodeoxyribonuclease VII complex"/>
    <property type="evidence" value="ECO:0007669"/>
    <property type="project" value="UniProtKB-UniRule"/>
</dbReference>
<evidence type="ECO:0000313" key="8">
    <source>
        <dbReference type="Proteomes" id="UP000002030"/>
    </source>
</evidence>
<dbReference type="SUPFAM" id="SSF116842">
    <property type="entry name" value="XseB-like"/>
    <property type="match status" value="1"/>
</dbReference>
<dbReference type="InterPro" id="IPR037004">
    <property type="entry name" value="Exonuc_VII_ssu_sf"/>
</dbReference>
<dbReference type="Proteomes" id="UP000002030">
    <property type="component" value="Chromosome"/>
</dbReference>
<dbReference type="InterPro" id="IPR003761">
    <property type="entry name" value="Exonuc_VII_S"/>
</dbReference>
<dbReference type="HOGENOM" id="CLU_145918_3_2_0"/>
<dbReference type="HAMAP" id="MF_00337">
    <property type="entry name" value="Exonuc_7_S"/>
    <property type="match status" value="1"/>
</dbReference>
<dbReference type="Gene3D" id="1.10.287.1040">
    <property type="entry name" value="Exonuclease VII, small subunit"/>
    <property type="match status" value="1"/>
</dbReference>
<keyword evidence="4 6" id="KW-0378">Hydrolase</keyword>
<evidence type="ECO:0000256" key="4">
    <source>
        <dbReference type="ARBA" id="ARBA00022801"/>
    </source>
</evidence>
<comment type="subunit">
    <text evidence="6">Heterooligomer composed of large and small subunits.</text>
</comment>
<comment type="similarity">
    <text evidence="1 6">Belongs to the XseB family.</text>
</comment>
<accession>D1BA34</accession>
<evidence type="ECO:0000313" key="7">
    <source>
        <dbReference type="EMBL" id="ACZ19137.1"/>
    </source>
</evidence>
<comment type="catalytic activity">
    <reaction evidence="6">
        <text>Exonucleolytic cleavage in either 5'- to 3'- or 3'- to 5'-direction to yield nucleoside 5'-phosphates.</text>
        <dbReference type="EC" id="3.1.11.6"/>
    </reaction>
</comment>
<comment type="subcellular location">
    <subcellularLocation>
        <location evidence="6">Cytoplasm</location>
    </subcellularLocation>
</comment>
<keyword evidence="5 6" id="KW-0269">Exonuclease</keyword>
<dbReference type="AlphaFoldDB" id="D1BA34"/>
<dbReference type="EMBL" id="CP001818">
    <property type="protein sequence ID" value="ACZ19137.1"/>
    <property type="molecule type" value="Genomic_DNA"/>
</dbReference>
<dbReference type="NCBIfam" id="TIGR01280">
    <property type="entry name" value="xseB"/>
    <property type="match status" value="1"/>
</dbReference>
<dbReference type="STRING" id="525903.Taci_0904"/>
<evidence type="ECO:0000256" key="1">
    <source>
        <dbReference type="ARBA" id="ARBA00009998"/>
    </source>
</evidence>
<keyword evidence="3 6" id="KW-0540">Nuclease</keyword>
<evidence type="ECO:0000256" key="5">
    <source>
        <dbReference type="ARBA" id="ARBA00022839"/>
    </source>
</evidence>
<organism evidence="7 8">
    <name type="scientific">Thermanaerovibrio acidaminovorans (strain ATCC 49978 / DSM 6589 / Su883)</name>
    <name type="common">Selenomonas acidaminovorans</name>
    <dbReference type="NCBI Taxonomy" id="525903"/>
    <lineage>
        <taxon>Bacteria</taxon>
        <taxon>Thermotogati</taxon>
        <taxon>Synergistota</taxon>
        <taxon>Synergistia</taxon>
        <taxon>Synergistales</taxon>
        <taxon>Synergistaceae</taxon>
        <taxon>Thermanaerovibrio</taxon>
    </lineage>
</organism>
<dbReference type="EC" id="3.1.11.6" evidence="6"/>
<dbReference type="PIRSF" id="PIRSF006488">
    <property type="entry name" value="Exonuc_VII_S"/>
    <property type="match status" value="1"/>
</dbReference>
<dbReference type="GO" id="GO:0008855">
    <property type="term" value="F:exodeoxyribonuclease VII activity"/>
    <property type="evidence" value="ECO:0007669"/>
    <property type="project" value="UniProtKB-UniRule"/>
</dbReference>
<dbReference type="OrthoDB" id="5993at2"/>
<sequence length="70" mass="7958">MSFAEDLERLEEIVRRLEGDQLPLEEALGIYEEGVIIARKCFSFLEDARRRIEILSDLSASKGEATQGED</sequence>
<dbReference type="PANTHER" id="PTHR34137">
    <property type="entry name" value="EXODEOXYRIBONUCLEASE 7 SMALL SUBUNIT"/>
    <property type="match status" value="1"/>
</dbReference>
<keyword evidence="8" id="KW-1185">Reference proteome</keyword>
<evidence type="ECO:0000256" key="6">
    <source>
        <dbReference type="HAMAP-Rule" id="MF_00337"/>
    </source>
</evidence>
<dbReference type="RefSeq" id="WP_012869652.1">
    <property type="nucleotide sequence ID" value="NC_013522.1"/>
</dbReference>
<dbReference type="GO" id="GO:0006308">
    <property type="term" value="P:DNA catabolic process"/>
    <property type="evidence" value="ECO:0007669"/>
    <property type="project" value="UniProtKB-UniRule"/>
</dbReference>
<proteinExistence type="inferred from homology"/>
<dbReference type="Pfam" id="PF02609">
    <property type="entry name" value="Exonuc_VII_S"/>
    <property type="match status" value="1"/>
</dbReference>
<dbReference type="eggNOG" id="COG1722">
    <property type="taxonomic scope" value="Bacteria"/>
</dbReference>
<protein>
    <recommendedName>
        <fullName evidence="6">Exodeoxyribonuclease 7 small subunit</fullName>
        <ecNumber evidence="6">3.1.11.6</ecNumber>
    </recommendedName>
    <alternativeName>
        <fullName evidence="6">Exodeoxyribonuclease VII small subunit</fullName>
        <shortName evidence="6">Exonuclease VII small subunit</shortName>
    </alternativeName>
</protein>
<reference evidence="7 8" key="1">
    <citation type="journal article" date="2009" name="Stand. Genomic Sci.">
        <title>Complete genome sequence of Thermanaerovibrio acidaminovorans type strain (Su883).</title>
        <authorList>
            <person name="Chovatia M."/>
            <person name="Sikorski J."/>
            <person name="Schroder M."/>
            <person name="Lapidus A."/>
            <person name="Nolan M."/>
            <person name="Tice H."/>
            <person name="Glavina Del Rio T."/>
            <person name="Copeland A."/>
            <person name="Cheng J.F."/>
            <person name="Lucas S."/>
            <person name="Chen F."/>
            <person name="Bruce D."/>
            <person name="Goodwin L."/>
            <person name="Pitluck S."/>
            <person name="Ivanova N."/>
            <person name="Mavromatis K."/>
            <person name="Ovchinnikova G."/>
            <person name="Pati A."/>
            <person name="Chen A."/>
            <person name="Palaniappan K."/>
            <person name="Land M."/>
            <person name="Hauser L."/>
            <person name="Chang Y.J."/>
            <person name="Jeffries C.D."/>
            <person name="Chain P."/>
            <person name="Saunders E."/>
            <person name="Detter J.C."/>
            <person name="Brettin T."/>
            <person name="Rohde M."/>
            <person name="Goker M."/>
            <person name="Spring S."/>
            <person name="Bristow J."/>
            <person name="Markowitz V."/>
            <person name="Hugenholtz P."/>
            <person name="Kyrpides N.C."/>
            <person name="Klenk H.P."/>
            <person name="Eisen J.A."/>
        </authorList>
    </citation>
    <scope>NUCLEOTIDE SEQUENCE [LARGE SCALE GENOMIC DNA]</scope>
    <source>
        <strain evidence="8">ATCC 49978 / DSM 6589 / Su883</strain>
    </source>
</reference>
<dbReference type="EnsemblBacteria" id="ACZ19137">
    <property type="protein sequence ID" value="ACZ19137"/>
    <property type="gene ID" value="Taci_0904"/>
</dbReference>
<comment type="function">
    <text evidence="6">Bidirectionally degrades single-stranded DNA into large acid-insoluble oligonucleotides, which are then degraded further into small acid-soluble oligonucleotides.</text>
</comment>
<dbReference type="PANTHER" id="PTHR34137:SF1">
    <property type="entry name" value="EXODEOXYRIBONUCLEASE 7 SMALL SUBUNIT"/>
    <property type="match status" value="1"/>
</dbReference>
<name>D1BA34_THEAS</name>
<keyword evidence="2 6" id="KW-0963">Cytoplasm</keyword>